<protein>
    <submittedName>
        <fullName evidence="1">Uncharacterized protein</fullName>
    </submittedName>
</protein>
<dbReference type="EMBL" id="LUCH01000198">
    <property type="protein sequence ID" value="KAF5405808.1"/>
    <property type="molecule type" value="Genomic_DNA"/>
</dbReference>
<keyword evidence="2" id="KW-1185">Reference proteome</keyword>
<dbReference type="Proteomes" id="UP000748531">
    <property type="component" value="Unassembled WGS sequence"/>
</dbReference>
<name>A0A8J4TEU8_9TREM</name>
<evidence type="ECO:0000313" key="2">
    <source>
        <dbReference type="Proteomes" id="UP000748531"/>
    </source>
</evidence>
<proteinExistence type="predicted"/>
<gene>
    <name evidence="1" type="ORF">PHET_00676</name>
</gene>
<feature type="non-terminal residue" evidence="1">
    <location>
        <position position="1"/>
    </location>
</feature>
<dbReference type="AlphaFoldDB" id="A0A8J4TEU8"/>
<sequence length="62" mass="7018">QLKTLCAKFVSWLRTKKIGHAVKRIRNCLKSRSKLETPLRTIPCNVFNSIPTTMFSNASALV</sequence>
<reference evidence="1" key="1">
    <citation type="submission" date="2019-05" db="EMBL/GenBank/DDBJ databases">
        <title>Annotation for the trematode Paragonimus heterotremus.</title>
        <authorList>
            <person name="Choi Y.-J."/>
        </authorList>
    </citation>
    <scope>NUCLEOTIDE SEQUENCE</scope>
    <source>
        <strain evidence="1">LC</strain>
    </source>
</reference>
<comment type="caution">
    <text evidence="1">The sequence shown here is derived from an EMBL/GenBank/DDBJ whole genome shotgun (WGS) entry which is preliminary data.</text>
</comment>
<evidence type="ECO:0000313" key="1">
    <source>
        <dbReference type="EMBL" id="KAF5405808.1"/>
    </source>
</evidence>
<organism evidence="1 2">
    <name type="scientific">Paragonimus heterotremus</name>
    <dbReference type="NCBI Taxonomy" id="100268"/>
    <lineage>
        <taxon>Eukaryota</taxon>
        <taxon>Metazoa</taxon>
        <taxon>Spiralia</taxon>
        <taxon>Lophotrochozoa</taxon>
        <taxon>Platyhelminthes</taxon>
        <taxon>Trematoda</taxon>
        <taxon>Digenea</taxon>
        <taxon>Plagiorchiida</taxon>
        <taxon>Troglotremata</taxon>
        <taxon>Troglotrematidae</taxon>
        <taxon>Paragonimus</taxon>
    </lineage>
</organism>
<accession>A0A8J4TEU8</accession>